<name>A0ABV0KEV7_9CYAN</name>
<organism evidence="1 2">
    <name type="scientific">Stenomitos frigidus AS-A4</name>
    <dbReference type="NCBI Taxonomy" id="2933935"/>
    <lineage>
        <taxon>Bacteria</taxon>
        <taxon>Bacillati</taxon>
        <taxon>Cyanobacteriota</taxon>
        <taxon>Cyanophyceae</taxon>
        <taxon>Leptolyngbyales</taxon>
        <taxon>Leptolyngbyaceae</taxon>
        <taxon>Stenomitos</taxon>
    </lineage>
</organism>
<protein>
    <submittedName>
        <fullName evidence="1">Uncharacterized protein</fullName>
    </submittedName>
</protein>
<reference evidence="1 2" key="1">
    <citation type="submission" date="2022-04" db="EMBL/GenBank/DDBJ databases">
        <title>Positive selection, recombination, and allopatry shape intraspecific diversity of widespread and dominant cyanobacteria.</title>
        <authorList>
            <person name="Wei J."/>
            <person name="Shu W."/>
            <person name="Hu C."/>
        </authorList>
    </citation>
    <scope>NUCLEOTIDE SEQUENCE [LARGE SCALE GENOMIC DNA]</scope>
    <source>
        <strain evidence="1 2">AS-A4</strain>
    </source>
</reference>
<evidence type="ECO:0000313" key="1">
    <source>
        <dbReference type="EMBL" id="MEP1057744.1"/>
    </source>
</evidence>
<dbReference type="RefSeq" id="WP_190450844.1">
    <property type="nucleotide sequence ID" value="NZ_JAMPLM010000002.1"/>
</dbReference>
<dbReference type="Proteomes" id="UP001476950">
    <property type="component" value="Unassembled WGS sequence"/>
</dbReference>
<proteinExistence type="predicted"/>
<evidence type="ECO:0000313" key="2">
    <source>
        <dbReference type="Proteomes" id="UP001476950"/>
    </source>
</evidence>
<dbReference type="EMBL" id="JAMPLM010000002">
    <property type="protein sequence ID" value="MEP1057744.1"/>
    <property type="molecule type" value="Genomic_DNA"/>
</dbReference>
<sequence>MFNQPSPTPNDRTHITDLVIQDLCDRKALGIARYKTPLQPFNGRNSLQDAYEECLDQALYLRQWMQEKHELMAALDGLFSATTQIEGRQAIRKVESVYLKLTKGENNASS</sequence>
<gene>
    <name evidence="1" type="ORF">NDI38_04780</name>
</gene>
<comment type="caution">
    <text evidence="1">The sequence shown here is derived from an EMBL/GenBank/DDBJ whole genome shotgun (WGS) entry which is preliminary data.</text>
</comment>
<keyword evidence="2" id="KW-1185">Reference proteome</keyword>
<accession>A0ABV0KEV7</accession>